<dbReference type="OrthoDB" id="5917435at2"/>
<dbReference type="HOGENOM" id="CLU_174543_0_0_6"/>
<proteinExistence type="predicted"/>
<feature type="signal peptide" evidence="1">
    <location>
        <begin position="1"/>
        <end position="21"/>
    </location>
</feature>
<dbReference type="STRING" id="658445.H744_1c1334"/>
<keyword evidence="1" id="KW-0732">Signal</keyword>
<dbReference type="EMBL" id="CP005973">
    <property type="protein sequence ID" value="AJR06357.1"/>
    <property type="molecule type" value="Genomic_DNA"/>
</dbReference>
<evidence type="ECO:0000313" key="2">
    <source>
        <dbReference type="EMBL" id="AJR06357.1"/>
    </source>
</evidence>
<evidence type="ECO:0000313" key="3">
    <source>
        <dbReference type="Proteomes" id="UP000032303"/>
    </source>
</evidence>
<sequence length="110" mass="12493">MTVVRVLFCLISALIPLVATASNVLPDNERICMRKMETLLSQQQILFSDSQAPPEVRRLAERAIDTSREAFALHGSYCDAQRALKQFEVDKDSGFHYKQGEVNFFGRGHY</sequence>
<feature type="chain" id="PRO_5002191825" evidence="1">
    <location>
        <begin position="22"/>
        <end position="110"/>
    </location>
</feature>
<accession>A0A0C5WJH3</accession>
<organism evidence="2 3">
    <name type="scientific">Photobacterium gaetbulicola Gung47</name>
    <dbReference type="NCBI Taxonomy" id="658445"/>
    <lineage>
        <taxon>Bacteria</taxon>
        <taxon>Pseudomonadati</taxon>
        <taxon>Pseudomonadota</taxon>
        <taxon>Gammaproteobacteria</taxon>
        <taxon>Vibrionales</taxon>
        <taxon>Vibrionaceae</taxon>
        <taxon>Photobacterium</taxon>
    </lineage>
</organism>
<dbReference type="PATRIC" id="fig|658445.3.peg.1447"/>
<dbReference type="Proteomes" id="UP000032303">
    <property type="component" value="Chromosome 1"/>
</dbReference>
<protein>
    <submittedName>
        <fullName evidence="2">Uncharacterized protein</fullName>
    </submittedName>
</protein>
<gene>
    <name evidence="2" type="ORF">H744_1c1334</name>
</gene>
<reference evidence="2 3" key="1">
    <citation type="submission" date="2013-05" db="EMBL/GenBank/DDBJ databases">
        <title>Complete genome sequence of the lipase-producing bacterium Photobacterium gaetbulicola Gung47.</title>
        <authorList>
            <person name="Kim Y.-O."/>
        </authorList>
    </citation>
    <scope>NUCLEOTIDE SEQUENCE [LARGE SCALE GENOMIC DNA]</scope>
    <source>
        <strain evidence="2 3">Gung47</strain>
    </source>
</reference>
<dbReference type="AlphaFoldDB" id="A0A0C5WJH3"/>
<name>A0A0C5WJH3_9GAMM</name>
<dbReference type="KEGG" id="pgb:H744_1c1334"/>
<keyword evidence="3" id="KW-1185">Reference proteome</keyword>
<evidence type="ECO:0000256" key="1">
    <source>
        <dbReference type="SAM" id="SignalP"/>
    </source>
</evidence>